<evidence type="ECO:0000313" key="3">
    <source>
        <dbReference type="EMBL" id="KEQ62536.1"/>
    </source>
</evidence>
<dbReference type="STRING" id="1043003.A0A074WJC4"/>
<reference evidence="3 4" key="1">
    <citation type="journal article" date="2014" name="BMC Genomics">
        <title>Genome sequencing of four Aureobasidium pullulans varieties: biotechnological potential, stress tolerance, and description of new species.</title>
        <authorList>
            <person name="Gostin Ar C."/>
            <person name="Ohm R.A."/>
            <person name="Kogej T."/>
            <person name="Sonjak S."/>
            <person name="Turk M."/>
            <person name="Zajc J."/>
            <person name="Zalar P."/>
            <person name="Grube M."/>
            <person name="Sun H."/>
            <person name="Han J."/>
            <person name="Sharma A."/>
            <person name="Chiniquy J."/>
            <person name="Ngan C.Y."/>
            <person name="Lipzen A."/>
            <person name="Barry K."/>
            <person name="Grigoriev I.V."/>
            <person name="Gunde-Cimerman N."/>
        </authorList>
    </citation>
    <scope>NUCLEOTIDE SEQUENCE [LARGE SCALE GENOMIC DNA]</scope>
    <source>
        <strain evidence="3 4">CBS 110374</strain>
    </source>
</reference>
<feature type="domain" description="Xaa-Pro dipeptidyl-peptidase-like" evidence="2">
    <location>
        <begin position="13"/>
        <end position="277"/>
    </location>
</feature>
<dbReference type="Gene3D" id="3.40.50.1820">
    <property type="entry name" value="alpha/beta hydrolase"/>
    <property type="match status" value="1"/>
</dbReference>
<dbReference type="Proteomes" id="UP000030672">
    <property type="component" value="Unassembled WGS sequence"/>
</dbReference>
<dbReference type="GO" id="GO:0016788">
    <property type="term" value="F:hydrolase activity, acting on ester bonds"/>
    <property type="evidence" value="ECO:0007669"/>
    <property type="project" value="UniProtKB-ARBA"/>
</dbReference>
<dbReference type="EMBL" id="KL584834">
    <property type="protein sequence ID" value="KEQ62536.1"/>
    <property type="molecule type" value="Genomic_DNA"/>
</dbReference>
<dbReference type="GeneID" id="63915156"/>
<evidence type="ECO:0000313" key="4">
    <source>
        <dbReference type="Proteomes" id="UP000030672"/>
    </source>
</evidence>
<keyword evidence="4" id="KW-1185">Reference proteome</keyword>
<dbReference type="PANTHER" id="PTHR22946">
    <property type="entry name" value="DIENELACTONE HYDROLASE DOMAIN-CONTAINING PROTEIN-RELATED"/>
    <property type="match status" value="1"/>
</dbReference>
<dbReference type="InterPro" id="IPR029058">
    <property type="entry name" value="AB_hydrolase_fold"/>
</dbReference>
<dbReference type="HOGENOM" id="CLU_048587_1_1_1"/>
<evidence type="ECO:0000259" key="2">
    <source>
        <dbReference type="Pfam" id="PF02129"/>
    </source>
</evidence>
<dbReference type="SUPFAM" id="SSF53474">
    <property type="entry name" value="alpha/beta-Hydrolases"/>
    <property type="match status" value="1"/>
</dbReference>
<protein>
    <submittedName>
        <fullName evidence="3">Esterase/lipase</fullName>
    </submittedName>
</protein>
<dbReference type="RefSeq" id="XP_040879559.1">
    <property type="nucleotide sequence ID" value="XM_041021783.1"/>
</dbReference>
<evidence type="ECO:0000256" key="1">
    <source>
        <dbReference type="ARBA" id="ARBA00022801"/>
    </source>
</evidence>
<accession>A0A074WJC4</accession>
<dbReference type="Gene3D" id="1.10.10.800">
    <property type="match status" value="1"/>
</dbReference>
<gene>
    <name evidence="3" type="ORF">M437DRAFT_49125</name>
</gene>
<dbReference type="InterPro" id="IPR000383">
    <property type="entry name" value="Xaa-Pro-like_dom"/>
</dbReference>
<dbReference type="InterPro" id="IPR050261">
    <property type="entry name" value="FrsA_esterase"/>
</dbReference>
<sequence>MREDISFQTSDNVTLRGWFYKPSESNGPLPCLVMAHGFSALKEMDLNTFAEHFVTNLPITCLVYDNRGFGDSDAKKGQPRQEIIPAEQTSDYTDAITYAQSREDVNKDKIGIWGSSYSGGHVLWVGAIDRRVKAVMSQAPLVDGWANFHRLIRPDFVAGLNAMFQDDRHSRAVGEPAAVIPVVDADPTKPSALPTPDSFQFFTAWAEKSNWKNEVTVKSIETFREYLPSAHIQHISPTPLLMTVADNDVLTPTDLALEAYSRALEPKRLHLLPGGHFEAYSGPNFEKNVRVQTEFLQTHLCS</sequence>
<dbReference type="PANTHER" id="PTHR22946:SF9">
    <property type="entry name" value="POLYKETIDE TRANSFERASE AF380"/>
    <property type="match status" value="1"/>
</dbReference>
<proteinExistence type="predicted"/>
<keyword evidence="1" id="KW-0378">Hydrolase</keyword>
<organism evidence="3 4">
    <name type="scientific">Aureobasidium melanogenum (strain CBS 110374)</name>
    <name type="common">Aureobasidium pullulans var. melanogenum</name>
    <dbReference type="NCBI Taxonomy" id="1043003"/>
    <lineage>
        <taxon>Eukaryota</taxon>
        <taxon>Fungi</taxon>
        <taxon>Dikarya</taxon>
        <taxon>Ascomycota</taxon>
        <taxon>Pezizomycotina</taxon>
        <taxon>Dothideomycetes</taxon>
        <taxon>Dothideomycetidae</taxon>
        <taxon>Dothideales</taxon>
        <taxon>Saccotheciaceae</taxon>
        <taxon>Aureobasidium</taxon>
    </lineage>
</organism>
<dbReference type="AlphaFoldDB" id="A0A074WJC4"/>
<name>A0A074WJC4_AURM1</name>
<dbReference type="Pfam" id="PF02129">
    <property type="entry name" value="Peptidase_S15"/>
    <property type="match status" value="1"/>
</dbReference>